<sequence>MKTKKMAAWIIGFCFLLSVTWFSPKVSAASIYNEDGFGFSGTIHANPLQTDIQMEGYWDWPSDVNQGTMRYDGGVFDGENIWLVPNNNNHVVSINKDTGVMTSYGDWPAGFDTANFSFIGGVFDGQYIWLVPYSANQVIKIDKNTGTMAGYSDWPSGFTKSGNAFAGGVYDGQHVWLIPAKSSGSIIRVDKDTGTMTAYDNWPDSLSYEEIVYPGTAWEYTQTVYQSFFGGLFDGHHIWLVPSSASNNHVVKFNIATGEMTIYDNWPSGYNGQSLRGGAFDGQYIWMMPSASNMLMKIDKDTGEMTGYNNWPSDFSKSSDAFKGGFYDGENVWMIPNAADRLMKVNPNTGTMTGYTNWPSGITGVRKFLGAVYDGNHIWMIPNEAKQIVKVSTINQEPTVLNLAISGEAIVGVTLNGTYDYEDADGDLQGHSIVRWYRQDDANGLNAINITGSNPNQYSLIESDFGRYIRMEVTPVAVTGETVGLPRSTVIGPVSSVDLHNLSLLSSSTVIPLNIEFSPDTLMYSANVANDISSLTVTETVNDSNNTVTMSVYDAANQLMMGPIRLTSGIASEPIALFAGNNTIELQVTSPGGTIAKTYSVLVNRSYSNNGDLSGLTLSQGDLSPVFTSGTLNYSANVGNAVDSLHLTPTLADATATVTMSVYNQSSQLTLGPVSLTSGHASSAIPLQPGNNTIRLLVTAQDGSRHIYSVLVNRAYSSNGDLSGLMLSQGNLSPVFTSGTLHYSVNVGTAIDTINLTPTLADATATVTMSVYNQSNQLTLGPVLLNSGHASGAIPLQLGNNTIRLQVIAQDGTTINYSIVVNRARPASSYIPDNGLDIQINGEIVRQLVRVTNTYEGGKWILTLIPDQAQFISGFNQHSDYSEIVVPVTQDTDQVRLTLTGNEVQALHNKQVSLEIQTPMANYKLSAAQWMDILELLGNPVSGAELSIQIQLEQGSMETMQRMEQAAANGDFRVIVTPIHFTITATYHGQTILLDTFKTYVERNIPIPTGIDPSEVTTAVVLNPDGTVYHVPTKVMTIDGKSYAVVNSLTNSAYALISHSASYSDVTAAWQQSAVTNLASRMIIMGVDKTHFDPNADITRAEFVAMIVRALGLADSGTVSAFKDVQADDWYNVALAQAHSYGIINGYTDGTFRPNQTITREEAMAMIAQAMKIAGISTELDSADIDAILSRFADQHILSGWAREAVAAAIQKGLVKGYHNHLMPTDPITRAETAVIIERLLVNANLI</sequence>
<feature type="domain" description="SLH" evidence="1">
    <location>
        <begin position="1189"/>
        <end position="1247"/>
    </location>
</feature>
<dbReference type="InterPro" id="IPR001119">
    <property type="entry name" value="SLH_dom"/>
</dbReference>
<dbReference type="PROSITE" id="PS51272">
    <property type="entry name" value="SLH"/>
    <property type="match status" value="3"/>
</dbReference>
<dbReference type="Pfam" id="PF12733">
    <property type="entry name" value="Cadherin-like"/>
    <property type="match status" value="3"/>
</dbReference>
<keyword evidence="3" id="KW-1185">Reference proteome</keyword>
<dbReference type="SUPFAM" id="SSF63829">
    <property type="entry name" value="Calcium-dependent phosphotriesterase"/>
    <property type="match status" value="1"/>
</dbReference>
<evidence type="ECO:0000313" key="2">
    <source>
        <dbReference type="EMBL" id="MFD0959786.1"/>
    </source>
</evidence>
<protein>
    <submittedName>
        <fullName evidence="2">Cadherin-like beta sandwich domain-containing protein</fullName>
    </submittedName>
</protein>
<dbReference type="PANTHER" id="PTHR43308:SF5">
    <property type="entry name" value="S-LAYER PROTEIN _ PEPTIDOGLYCAN ENDO-BETA-N-ACETYLGLUCOSAMINIDASE"/>
    <property type="match status" value="1"/>
</dbReference>
<gene>
    <name evidence="2" type="ORF">ACFQ2I_10330</name>
</gene>
<accession>A0ABW3HQJ6</accession>
<dbReference type="InterPro" id="IPR056284">
    <property type="entry name" value="AIR9-like_A9"/>
</dbReference>
<dbReference type="Pfam" id="PF00395">
    <property type="entry name" value="SLH"/>
    <property type="match status" value="3"/>
</dbReference>
<proteinExistence type="predicted"/>
<dbReference type="Gene3D" id="2.60.40.2700">
    <property type="match status" value="1"/>
</dbReference>
<evidence type="ECO:0000313" key="3">
    <source>
        <dbReference type="Proteomes" id="UP001596989"/>
    </source>
</evidence>
<dbReference type="EMBL" id="JBHTJZ010000011">
    <property type="protein sequence ID" value="MFD0959786.1"/>
    <property type="molecule type" value="Genomic_DNA"/>
</dbReference>
<feature type="domain" description="SLH" evidence="1">
    <location>
        <begin position="1118"/>
        <end position="1181"/>
    </location>
</feature>
<organism evidence="2 3">
    <name type="scientific">Paenibacillus chungangensis</name>
    <dbReference type="NCBI Taxonomy" id="696535"/>
    <lineage>
        <taxon>Bacteria</taxon>
        <taxon>Bacillati</taxon>
        <taxon>Bacillota</taxon>
        <taxon>Bacilli</taxon>
        <taxon>Bacillales</taxon>
        <taxon>Paenibacillaceae</taxon>
        <taxon>Paenibacillus</taxon>
    </lineage>
</organism>
<dbReference type="InterPro" id="IPR051465">
    <property type="entry name" value="Cell_Envelope_Struct_Comp"/>
</dbReference>
<dbReference type="RefSeq" id="WP_377564044.1">
    <property type="nucleotide sequence ID" value="NZ_JBHTJZ010000011.1"/>
</dbReference>
<dbReference type="Proteomes" id="UP001596989">
    <property type="component" value="Unassembled WGS sequence"/>
</dbReference>
<dbReference type="InterPro" id="IPR025883">
    <property type="entry name" value="Cadherin-like_domain"/>
</dbReference>
<reference evidence="3" key="1">
    <citation type="journal article" date="2019" name="Int. J. Syst. Evol. Microbiol.">
        <title>The Global Catalogue of Microorganisms (GCM) 10K type strain sequencing project: providing services to taxonomists for standard genome sequencing and annotation.</title>
        <authorList>
            <consortium name="The Broad Institute Genomics Platform"/>
            <consortium name="The Broad Institute Genome Sequencing Center for Infectious Disease"/>
            <person name="Wu L."/>
            <person name="Ma J."/>
        </authorList>
    </citation>
    <scope>NUCLEOTIDE SEQUENCE [LARGE SCALE GENOMIC DNA]</scope>
    <source>
        <strain evidence="3">CCUG 59129</strain>
    </source>
</reference>
<comment type="caution">
    <text evidence="2">The sequence shown here is derived from an EMBL/GenBank/DDBJ whole genome shotgun (WGS) entry which is preliminary data.</text>
</comment>
<dbReference type="Pfam" id="PF23197">
    <property type="entry name" value="IG_AIR9"/>
    <property type="match status" value="1"/>
</dbReference>
<name>A0ABW3HQJ6_9BACL</name>
<dbReference type="SUPFAM" id="SSF63825">
    <property type="entry name" value="YWTD domain"/>
    <property type="match status" value="1"/>
</dbReference>
<feature type="domain" description="SLH" evidence="1">
    <location>
        <begin position="1058"/>
        <end position="1116"/>
    </location>
</feature>
<evidence type="ECO:0000259" key="1">
    <source>
        <dbReference type="PROSITE" id="PS51272"/>
    </source>
</evidence>
<dbReference type="PANTHER" id="PTHR43308">
    <property type="entry name" value="OUTER MEMBRANE PROTEIN ALPHA-RELATED"/>
    <property type="match status" value="1"/>
</dbReference>